<comment type="caution">
    <text evidence="2">The sequence shown here is derived from an EMBL/GenBank/DDBJ whole genome shotgun (WGS) entry which is preliminary data.</text>
</comment>
<evidence type="ECO:0000313" key="2">
    <source>
        <dbReference type="EMBL" id="EDT38349.1"/>
    </source>
</evidence>
<dbReference type="EMBL" id="ABLK01000296">
    <property type="protein sequence ID" value="EDT38349.1"/>
    <property type="molecule type" value="Genomic_DNA"/>
</dbReference>
<dbReference type="Proteomes" id="UP000004814">
    <property type="component" value="Unassembled WGS sequence"/>
</dbReference>
<dbReference type="AlphaFoldDB" id="B1TDK2"/>
<evidence type="ECO:0000313" key="3">
    <source>
        <dbReference type="Proteomes" id="UP000004814"/>
    </source>
</evidence>
<reference evidence="2 3" key="1">
    <citation type="submission" date="2008-03" db="EMBL/GenBank/DDBJ databases">
        <title>Sequencing of the draft genome and assembly of Burkholderia ambifaria MEX-5.</title>
        <authorList>
            <consortium name="US DOE Joint Genome Institute (JGI-PGF)"/>
            <person name="Copeland A."/>
            <person name="Lucas S."/>
            <person name="Lapidus A."/>
            <person name="Glavina del Rio T."/>
            <person name="Dalin E."/>
            <person name="Tice H."/>
            <person name="Bruce D."/>
            <person name="Goodwin L."/>
            <person name="Pitluck S."/>
            <person name="Larimer F."/>
            <person name="Land M.L."/>
            <person name="Hauser L."/>
            <person name="Tiedje J."/>
            <person name="Richardson P."/>
        </authorList>
    </citation>
    <scope>NUCLEOTIDE SEQUENCE [LARGE SCALE GENOMIC DNA]</scope>
    <source>
        <strain evidence="2 3">MEX-5</strain>
    </source>
</reference>
<feature type="region of interest" description="Disordered" evidence="1">
    <location>
        <begin position="402"/>
        <end position="423"/>
    </location>
</feature>
<gene>
    <name evidence="2" type="ORF">BamMEX5DRAFT_5868</name>
</gene>
<proteinExistence type="predicted"/>
<evidence type="ECO:0000256" key="1">
    <source>
        <dbReference type="SAM" id="MobiDB-lite"/>
    </source>
</evidence>
<name>B1TDK2_9BURK</name>
<sequence length="477" mass="52737">MSGGRVAKVLNQLLQLLDQRLQRRTLEHLAFGTPLLLSRHVHAFRGTNDGLRVGSCLQAVTAWCALATIARLREVAEVQLRIGVLAGKLTADLAGRIVEAQLVISIRLDFLGLDAGQISIARKRARVAERGRHVGTAVQHACHDHLVRIAVQMVDQHFHAGARQHVHPVVRACPWTHPSYPRAVPLGSASAGTVRMRMVIGSQTKNLHLDAAEFIAMNFFTVLADHLGGKWMHGRQIDMRIVGWRQRHATAHAYERVLVADAVPLLSRQRIEAPAARSEQCLSPLVQRLGEIVGGPMVKAGNDELALFLRPCVDLWMPLQREPATWRHVADIAGRIYAFGAMFVRKNACLRQALLIGIGIAHMRDVDDRIGQQLREIVSGLPLIDDRLLLGLKHPAGLVIPTGASDASRRQHTSSGPQRDRITFPRLRTSMVRNAACECLRQFRRIVTEHDCMDRRIGCRAIMFAGPGVPENTVAPA</sequence>
<accession>B1TDK2</accession>
<protein>
    <submittedName>
        <fullName evidence="2">Uncharacterized protein</fullName>
    </submittedName>
</protein>
<organism evidence="2 3">
    <name type="scientific">Burkholderia ambifaria MEX-5</name>
    <dbReference type="NCBI Taxonomy" id="396597"/>
    <lineage>
        <taxon>Bacteria</taxon>
        <taxon>Pseudomonadati</taxon>
        <taxon>Pseudomonadota</taxon>
        <taxon>Betaproteobacteria</taxon>
        <taxon>Burkholderiales</taxon>
        <taxon>Burkholderiaceae</taxon>
        <taxon>Burkholderia</taxon>
        <taxon>Burkholderia cepacia complex</taxon>
    </lineage>
</organism>